<evidence type="ECO:0000256" key="2">
    <source>
        <dbReference type="ARBA" id="ARBA00022692"/>
    </source>
</evidence>
<organism evidence="6">
    <name type="scientific">Zea mays</name>
    <name type="common">Maize</name>
    <dbReference type="NCBI Taxonomy" id="4577"/>
    <lineage>
        <taxon>Eukaryota</taxon>
        <taxon>Viridiplantae</taxon>
        <taxon>Streptophyta</taxon>
        <taxon>Embryophyta</taxon>
        <taxon>Tracheophyta</taxon>
        <taxon>Spermatophyta</taxon>
        <taxon>Magnoliopsida</taxon>
        <taxon>Liliopsida</taxon>
        <taxon>Poales</taxon>
        <taxon>Poaceae</taxon>
        <taxon>PACMAD clade</taxon>
        <taxon>Panicoideae</taxon>
        <taxon>Andropogonodae</taxon>
        <taxon>Andropogoneae</taxon>
        <taxon>Tripsacinae</taxon>
        <taxon>Zea</taxon>
    </lineage>
</organism>
<dbReference type="GO" id="GO:0016020">
    <property type="term" value="C:membrane"/>
    <property type="evidence" value="ECO:0007669"/>
    <property type="project" value="UniProtKB-SubCell"/>
</dbReference>
<keyword evidence="2" id="KW-0812">Transmembrane</keyword>
<evidence type="ECO:0000313" key="6">
    <source>
        <dbReference type="EMBL" id="ONM01398.1"/>
    </source>
</evidence>
<dbReference type="PANTHER" id="PTHR21576">
    <property type="entry name" value="UNCHARACTERIZED NODULIN-LIKE PROTEIN"/>
    <property type="match status" value="1"/>
</dbReference>
<keyword evidence="4" id="KW-0472">Membrane</keyword>
<sequence>MGSSGSGKSIVVLGTAPPDSVAQGPGSSGDLPLPPSTIATIYQVRATEIPPLLHAGLCTPDPTSPCSSCASTRPLDGGANFFVGANTGALVTCVNNFPETRDVGLDILKGFVGLSGAVYAQLYQALYGGEDDESLILLVAWLPAAVSVAFVHAICYMSYPRRRRRRAGDELRPFFCFLYLSIALACFLLVMIVVQGQVPFSRAAYGVAAAPLLILLYDRLFYNPFWDNMVDLAVVFEMLFGSDYFEDYVGQLALASIASVEVEENSNRQEARAKVQEKIKELQNEREQKLTQHRR</sequence>
<dbReference type="Pfam" id="PF06813">
    <property type="entry name" value="Nodulin-like"/>
    <property type="match status" value="1"/>
</dbReference>
<keyword evidence="3" id="KW-1133">Transmembrane helix</keyword>
<reference evidence="6" key="1">
    <citation type="submission" date="2015-12" db="EMBL/GenBank/DDBJ databases">
        <title>Update maize B73 reference genome by single molecule sequencing technologies.</title>
        <authorList>
            <consortium name="Maize Genome Sequencing Project"/>
            <person name="Ware D."/>
        </authorList>
    </citation>
    <scope>NUCLEOTIDE SEQUENCE [LARGE SCALE GENOMIC DNA]</scope>
    <source>
        <tissue evidence="6">Seedling</tissue>
    </source>
</reference>
<gene>
    <name evidence="6" type="ORF">ZEAMMB73_Zm00001d030693</name>
</gene>
<evidence type="ECO:0000256" key="1">
    <source>
        <dbReference type="ARBA" id="ARBA00004141"/>
    </source>
</evidence>
<protein>
    <submittedName>
        <fullName evidence="6">Chaperone protein dnaJ 10</fullName>
    </submittedName>
</protein>
<evidence type="ECO:0000256" key="3">
    <source>
        <dbReference type="ARBA" id="ARBA00022989"/>
    </source>
</evidence>
<feature type="domain" description="Nodulin-like" evidence="5">
    <location>
        <begin position="85"/>
        <end position="217"/>
    </location>
</feature>
<dbReference type="InParanoid" id="A0A1D6KDZ8"/>
<evidence type="ECO:0000256" key="4">
    <source>
        <dbReference type="ARBA" id="ARBA00023136"/>
    </source>
</evidence>
<dbReference type="PANTHER" id="PTHR21576:SF25">
    <property type="entry name" value="OS07G0187900 PROTEIN"/>
    <property type="match status" value="1"/>
</dbReference>
<proteinExistence type="predicted"/>
<dbReference type="ExpressionAtlas" id="A0A1D6KDZ8">
    <property type="expression patterns" value="baseline"/>
</dbReference>
<comment type="subcellular location">
    <subcellularLocation>
        <location evidence="1">Membrane</location>
        <topology evidence="1">Multi-pass membrane protein</topology>
    </subcellularLocation>
</comment>
<name>A0A1D6KDZ8_MAIZE</name>
<accession>A0A1D6KDZ8</accession>
<dbReference type="EMBL" id="CM007647">
    <property type="protein sequence ID" value="ONM01398.1"/>
    <property type="molecule type" value="Genomic_DNA"/>
</dbReference>
<dbReference type="AlphaFoldDB" id="A0A1D6KDZ8"/>
<evidence type="ECO:0000259" key="5">
    <source>
        <dbReference type="Pfam" id="PF06813"/>
    </source>
</evidence>
<dbReference type="InterPro" id="IPR010658">
    <property type="entry name" value="Nodulin-like"/>
</dbReference>
<dbReference type="STRING" id="4577.A0A1D6KDZ8"/>